<dbReference type="Proteomes" id="UP001365781">
    <property type="component" value="Unassembled WGS sequence"/>
</dbReference>
<evidence type="ECO:0000313" key="2">
    <source>
        <dbReference type="Proteomes" id="UP001365781"/>
    </source>
</evidence>
<proteinExistence type="predicted"/>
<dbReference type="EMBL" id="JBBAYM010000035">
    <property type="protein sequence ID" value="MEI5615257.1"/>
    <property type="molecule type" value="Genomic_DNA"/>
</dbReference>
<evidence type="ECO:0000313" key="1">
    <source>
        <dbReference type="EMBL" id="MEI5615257.1"/>
    </source>
</evidence>
<gene>
    <name evidence="1" type="ORF">WB403_39670</name>
</gene>
<dbReference type="RefSeq" id="WP_336558620.1">
    <property type="nucleotide sequence ID" value="NZ_JBBAYL010000024.1"/>
</dbReference>
<comment type="caution">
    <text evidence="1">The sequence shown here is derived from an EMBL/GenBank/DDBJ whole genome shotgun (WGS) entry which is preliminary data.</text>
</comment>
<organism evidence="1 2">
    <name type="scientific">Streptomyces brasiliscabiei</name>
    <dbReference type="NCBI Taxonomy" id="2736302"/>
    <lineage>
        <taxon>Bacteria</taxon>
        <taxon>Bacillati</taxon>
        <taxon>Actinomycetota</taxon>
        <taxon>Actinomycetes</taxon>
        <taxon>Kitasatosporales</taxon>
        <taxon>Streptomycetaceae</taxon>
        <taxon>Streptomyces</taxon>
    </lineage>
</organism>
<reference evidence="1 2" key="1">
    <citation type="submission" date="2024-03" db="EMBL/GenBank/DDBJ databases">
        <title>First Report of Pectobacterium brasiliscabiei causing potato scab in china.</title>
        <authorList>
            <person name="Handique U."/>
        </authorList>
    </citation>
    <scope>NUCLEOTIDE SEQUENCE [LARGE SCALE GENOMIC DNA]</scope>
    <source>
        <strain evidence="1 2">ZRIMU1503</strain>
    </source>
</reference>
<name>A0ABU8GQ00_9ACTN</name>
<sequence>MAELKVTRTTGDGGPVEAGDEVLVDNNLHATLVRAISPGAGDDDTGEWWHGRVEVRYSYGAVEEIDDVRAGLFVDEA</sequence>
<accession>A0ABU8GQ00</accession>
<protein>
    <submittedName>
        <fullName evidence="1">Uncharacterized protein</fullName>
    </submittedName>
</protein>
<keyword evidence="2" id="KW-1185">Reference proteome</keyword>